<dbReference type="GO" id="GO:0005829">
    <property type="term" value="C:cytosol"/>
    <property type="evidence" value="ECO:0007669"/>
    <property type="project" value="EnsemblMetazoa"/>
</dbReference>
<accession>A0A0Q9WRR2</accession>
<protein>
    <submittedName>
        <fullName evidence="2">Uncharacterized protein</fullName>
    </submittedName>
</protein>
<dbReference type="GO" id="GO:0070410">
    <property type="term" value="F:co-SMAD binding"/>
    <property type="evidence" value="ECO:0007669"/>
    <property type="project" value="EnsemblMetazoa"/>
</dbReference>
<dbReference type="eggNOG" id="ENOG502QTF6">
    <property type="taxonomic scope" value="Eukaryota"/>
</dbReference>
<feature type="compositionally biased region" description="Low complexity" evidence="1">
    <location>
        <begin position="251"/>
        <end position="287"/>
    </location>
</feature>
<dbReference type="STRING" id="7260.A0A0Q9WRR2"/>
<evidence type="ECO:0000313" key="2">
    <source>
        <dbReference type="EMBL" id="KRF98285.1"/>
    </source>
</evidence>
<feature type="compositionally biased region" description="Polar residues" evidence="1">
    <location>
        <begin position="114"/>
        <end position="131"/>
    </location>
</feature>
<sequence>MLPPWEQAVDALRETRPRDRERVLNLLQRLLQENQQYRFNNLQLSELLHKQDVHISDLTEQLQRCRRQLEQLQDCKTDLKRVPLKQTTMLEEDGQEDDRDEEEELEEEEEDRANNNNLGEQLLKQPQTNGLRRSPTPLNRDEDEEDEEEDSQNHEQEQESEDEPAMKRVKLQEQNERTEQPDDQSQGDDDDDGDEDSRNSSIKEKPLENGRQINGNHMETSEDEEMEEDSPDNDNDIVGVPVDQDESHVQAPHSSSVATPPTATTPISPDSAATAGQLFDSSNSSDESSMKKAQMSACNALAKMTNNNDDE</sequence>
<evidence type="ECO:0000256" key="1">
    <source>
        <dbReference type="SAM" id="MobiDB-lite"/>
    </source>
</evidence>
<feature type="compositionally biased region" description="Acidic residues" evidence="1">
    <location>
        <begin position="90"/>
        <end position="111"/>
    </location>
</feature>
<dbReference type="GO" id="GO:0060390">
    <property type="term" value="P:regulation of SMAD protein signal transduction"/>
    <property type="evidence" value="ECO:0007669"/>
    <property type="project" value="EnsemblMetazoa"/>
</dbReference>
<dbReference type="GO" id="GO:0030514">
    <property type="term" value="P:negative regulation of BMP signaling pathway"/>
    <property type="evidence" value="ECO:0007669"/>
    <property type="project" value="EnsemblMetazoa"/>
</dbReference>
<dbReference type="GO" id="GO:0048813">
    <property type="term" value="P:dendrite morphogenesis"/>
    <property type="evidence" value="ECO:0007669"/>
    <property type="project" value="EnsemblMetazoa"/>
</dbReference>
<gene>
    <name evidence="2" type="primary">Dwil\GK27889</name>
    <name evidence="2" type="ORF">Dwil_GK27889</name>
</gene>
<feature type="compositionally biased region" description="Basic and acidic residues" evidence="1">
    <location>
        <begin position="164"/>
        <end position="180"/>
    </location>
</feature>
<organism evidence="2 3">
    <name type="scientific">Drosophila willistoni</name>
    <name type="common">Fruit fly</name>
    <dbReference type="NCBI Taxonomy" id="7260"/>
    <lineage>
        <taxon>Eukaryota</taxon>
        <taxon>Metazoa</taxon>
        <taxon>Ecdysozoa</taxon>
        <taxon>Arthropoda</taxon>
        <taxon>Hexapoda</taxon>
        <taxon>Insecta</taxon>
        <taxon>Pterygota</taxon>
        <taxon>Neoptera</taxon>
        <taxon>Endopterygota</taxon>
        <taxon>Diptera</taxon>
        <taxon>Brachycera</taxon>
        <taxon>Muscomorpha</taxon>
        <taxon>Ephydroidea</taxon>
        <taxon>Drosophilidae</taxon>
        <taxon>Drosophila</taxon>
        <taxon>Sophophora</taxon>
    </lineage>
</organism>
<feature type="non-terminal residue" evidence="2">
    <location>
        <position position="311"/>
    </location>
</feature>
<dbReference type="AlphaFoldDB" id="A0A0Q9WRR2"/>
<dbReference type="GO" id="GO:0032927">
    <property type="term" value="P:positive regulation of activin receptor signaling pathway"/>
    <property type="evidence" value="ECO:0007669"/>
    <property type="project" value="EnsemblMetazoa"/>
</dbReference>
<name>A0A0Q9WRR2_DROWI</name>
<dbReference type="GO" id="GO:0005634">
    <property type="term" value="C:nucleus"/>
    <property type="evidence" value="ECO:0007669"/>
    <property type="project" value="EnsemblMetazoa"/>
</dbReference>
<feature type="compositionally biased region" description="Acidic residues" evidence="1">
    <location>
        <begin position="181"/>
        <end position="195"/>
    </location>
</feature>
<dbReference type="Proteomes" id="UP000007798">
    <property type="component" value="Unassembled WGS sequence"/>
</dbReference>
<feature type="compositionally biased region" description="Acidic residues" evidence="1">
    <location>
        <begin position="221"/>
        <end position="235"/>
    </location>
</feature>
<feature type="compositionally biased region" description="Acidic residues" evidence="1">
    <location>
        <begin position="141"/>
        <end position="150"/>
    </location>
</feature>
<keyword evidence="3" id="KW-1185">Reference proteome</keyword>
<feature type="region of interest" description="Disordered" evidence="1">
    <location>
        <begin position="86"/>
        <end position="311"/>
    </location>
</feature>
<feature type="compositionally biased region" description="Basic and acidic residues" evidence="1">
    <location>
        <begin position="196"/>
        <end position="208"/>
    </location>
</feature>
<dbReference type="InParanoid" id="A0A0Q9WRR2"/>
<proteinExistence type="predicted"/>
<evidence type="ECO:0000313" key="3">
    <source>
        <dbReference type="Proteomes" id="UP000007798"/>
    </source>
</evidence>
<dbReference type="EMBL" id="CH963852">
    <property type="protein sequence ID" value="KRF98285.1"/>
    <property type="molecule type" value="Genomic_DNA"/>
</dbReference>
<reference evidence="2 3" key="1">
    <citation type="journal article" date="2007" name="Nature">
        <title>Evolution of genes and genomes on the Drosophila phylogeny.</title>
        <authorList>
            <consortium name="Drosophila 12 Genomes Consortium"/>
            <person name="Clark A.G."/>
            <person name="Eisen M.B."/>
            <person name="Smith D.R."/>
            <person name="Bergman C.M."/>
            <person name="Oliver B."/>
            <person name="Markow T.A."/>
            <person name="Kaufman T.C."/>
            <person name="Kellis M."/>
            <person name="Gelbart W."/>
            <person name="Iyer V.N."/>
            <person name="Pollard D.A."/>
            <person name="Sackton T.B."/>
            <person name="Larracuente A.M."/>
            <person name="Singh N.D."/>
            <person name="Abad J.P."/>
            <person name="Abt D.N."/>
            <person name="Adryan B."/>
            <person name="Aguade M."/>
            <person name="Akashi H."/>
            <person name="Anderson W.W."/>
            <person name="Aquadro C.F."/>
            <person name="Ardell D.H."/>
            <person name="Arguello R."/>
            <person name="Artieri C.G."/>
            <person name="Barbash D.A."/>
            <person name="Barker D."/>
            <person name="Barsanti P."/>
            <person name="Batterham P."/>
            <person name="Batzoglou S."/>
            <person name="Begun D."/>
            <person name="Bhutkar A."/>
            <person name="Blanco E."/>
            <person name="Bosak S.A."/>
            <person name="Bradley R.K."/>
            <person name="Brand A.D."/>
            <person name="Brent M.R."/>
            <person name="Brooks A.N."/>
            <person name="Brown R.H."/>
            <person name="Butlin R.K."/>
            <person name="Caggese C."/>
            <person name="Calvi B.R."/>
            <person name="Bernardo de Carvalho A."/>
            <person name="Caspi A."/>
            <person name="Castrezana S."/>
            <person name="Celniker S.E."/>
            <person name="Chang J.L."/>
            <person name="Chapple C."/>
            <person name="Chatterji S."/>
            <person name="Chinwalla A."/>
            <person name="Civetta A."/>
            <person name="Clifton S.W."/>
            <person name="Comeron J.M."/>
            <person name="Costello J.C."/>
            <person name="Coyne J.A."/>
            <person name="Daub J."/>
            <person name="David R.G."/>
            <person name="Delcher A.L."/>
            <person name="Delehaunty K."/>
            <person name="Do C.B."/>
            <person name="Ebling H."/>
            <person name="Edwards K."/>
            <person name="Eickbush T."/>
            <person name="Evans J.D."/>
            <person name="Filipski A."/>
            <person name="Findeiss S."/>
            <person name="Freyhult E."/>
            <person name="Fulton L."/>
            <person name="Fulton R."/>
            <person name="Garcia A.C."/>
            <person name="Gardiner A."/>
            <person name="Garfield D.A."/>
            <person name="Garvin B.E."/>
            <person name="Gibson G."/>
            <person name="Gilbert D."/>
            <person name="Gnerre S."/>
            <person name="Godfrey J."/>
            <person name="Good R."/>
            <person name="Gotea V."/>
            <person name="Gravely B."/>
            <person name="Greenberg A.J."/>
            <person name="Griffiths-Jones S."/>
            <person name="Gross S."/>
            <person name="Guigo R."/>
            <person name="Gustafson E.A."/>
            <person name="Haerty W."/>
            <person name="Hahn M.W."/>
            <person name="Halligan D.L."/>
            <person name="Halpern A.L."/>
            <person name="Halter G.M."/>
            <person name="Han M.V."/>
            <person name="Heger A."/>
            <person name="Hillier L."/>
            <person name="Hinrichs A.S."/>
            <person name="Holmes I."/>
            <person name="Hoskins R.A."/>
            <person name="Hubisz M.J."/>
            <person name="Hultmark D."/>
            <person name="Huntley M.A."/>
            <person name="Jaffe D.B."/>
            <person name="Jagadeeshan S."/>
            <person name="Jeck W.R."/>
            <person name="Johnson J."/>
            <person name="Jones C.D."/>
            <person name="Jordan W.C."/>
            <person name="Karpen G.H."/>
            <person name="Kataoka E."/>
            <person name="Keightley P.D."/>
            <person name="Kheradpour P."/>
            <person name="Kirkness E.F."/>
            <person name="Koerich L.B."/>
            <person name="Kristiansen K."/>
            <person name="Kudrna D."/>
            <person name="Kulathinal R.J."/>
            <person name="Kumar S."/>
            <person name="Kwok R."/>
            <person name="Lander E."/>
            <person name="Langley C.H."/>
            <person name="Lapoint R."/>
            <person name="Lazzaro B.P."/>
            <person name="Lee S.J."/>
            <person name="Levesque L."/>
            <person name="Li R."/>
            <person name="Lin C.F."/>
            <person name="Lin M.F."/>
            <person name="Lindblad-Toh K."/>
            <person name="Llopart A."/>
            <person name="Long M."/>
            <person name="Low L."/>
            <person name="Lozovsky E."/>
            <person name="Lu J."/>
            <person name="Luo M."/>
            <person name="Machado C.A."/>
            <person name="Makalowski W."/>
            <person name="Marzo M."/>
            <person name="Matsuda M."/>
            <person name="Matzkin L."/>
            <person name="McAllister B."/>
            <person name="McBride C.S."/>
            <person name="McKernan B."/>
            <person name="McKernan K."/>
            <person name="Mendez-Lago M."/>
            <person name="Minx P."/>
            <person name="Mollenhauer M.U."/>
            <person name="Montooth K."/>
            <person name="Mount S.M."/>
            <person name="Mu X."/>
            <person name="Myers E."/>
            <person name="Negre B."/>
            <person name="Newfeld S."/>
            <person name="Nielsen R."/>
            <person name="Noor M.A."/>
            <person name="O'Grady P."/>
            <person name="Pachter L."/>
            <person name="Papaceit M."/>
            <person name="Parisi M.J."/>
            <person name="Parisi M."/>
            <person name="Parts L."/>
            <person name="Pedersen J.S."/>
            <person name="Pesole G."/>
            <person name="Phillippy A.M."/>
            <person name="Ponting C.P."/>
            <person name="Pop M."/>
            <person name="Porcelli D."/>
            <person name="Powell J.R."/>
            <person name="Prohaska S."/>
            <person name="Pruitt K."/>
            <person name="Puig M."/>
            <person name="Quesneville H."/>
            <person name="Ram K.R."/>
            <person name="Rand D."/>
            <person name="Rasmussen M.D."/>
            <person name="Reed L.K."/>
            <person name="Reenan R."/>
            <person name="Reily A."/>
            <person name="Remington K.A."/>
            <person name="Rieger T.T."/>
            <person name="Ritchie M.G."/>
            <person name="Robin C."/>
            <person name="Rogers Y.H."/>
            <person name="Rohde C."/>
            <person name="Rozas J."/>
            <person name="Rubenfield M.J."/>
            <person name="Ruiz A."/>
            <person name="Russo S."/>
            <person name="Salzberg S.L."/>
            <person name="Sanchez-Gracia A."/>
            <person name="Saranga D.J."/>
            <person name="Sato H."/>
            <person name="Schaeffer S.W."/>
            <person name="Schatz M.C."/>
            <person name="Schlenke T."/>
            <person name="Schwartz R."/>
            <person name="Segarra C."/>
            <person name="Singh R.S."/>
            <person name="Sirot L."/>
            <person name="Sirota M."/>
            <person name="Sisneros N.B."/>
            <person name="Smith C.D."/>
            <person name="Smith T.F."/>
            <person name="Spieth J."/>
            <person name="Stage D.E."/>
            <person name="Stark A."/>
            <person name="Stephan W."/>
            <person name="Strausberg R.L."/>
            <person name="Strempel S."/>
            <person name="Sturgill D."/>
            <person name="Sutton G."/>
            <person name="Sutton G.G."/>
            <person name="Tao W."/>
            <person name="Teichmann S."/>
            <person name="Tobari Y.N."/>
            <person name="Tomimura Y."/>
            <person name="Tsolas J.M."/>
            <person name="Valente V.L."/>
            <person name="Venter E."/>
            <person name="Venter J.C."/>
            <person name="Vicario S."/>
            <person name="Vieira F.G."/>
            <person name="Vilella A.J."/>
            <person name="Villasante A."/>
            <person name="Walenz B."/>
            <person name="Wang J."/>
            <person name="Wasserman M."/>
            <person name="Watts T."/>
            <person name="Wilson D."/>
            <person name="Wilson R.K."/>
            <person name="Wing R.A."/>
            <person name="Wolfner M.F."/>
            <person name="Wong A."/>
            <person name="Wong G.K."/>
            <person name="Wu C.I."/>
            <person name="Wu G."/>
            <person name="Yamamoto D."/>
            <person name="Yang H.P."/>
            <person name="Yang S.P."/>
            <person name="Yorke J.A."/>
            <person name="Yoshida K."/>
            <person name="Zdobnov E."/>
            <person name="Zhang P."/>
            <person name="Zhang Y."/>
            <person name="Zimin A.V."/>
            <person name="Baldwin J."/>
            <person name="Abdouelleil A."/>
            <person name="Abdulkadir J."/>
            <person name="Abebe A."/>
            <person name="Abera B."/>
            <person name="Abreu J."/>
            <person name="Acer S.C."/>
            <person name="Aftuck L."/>
            <person name="Alexander A."/>
            <person name="An P."/>
            <person name="Anderson E."/>
            <person name="Anderson S."/>
            <person name="Arachi H."/>
            <person name="Azer M."/>
            <person name="Bachantsang P."/>
            <person name="Barry A."/>
            <person name="Bayul T."/>
            <person name="Berlin A."/>
            <person name="Bessette D."/>
            <person name="Bloom T."/>
            <person name="Blye J."/>
            <person name="Boguslavskiy L."/>
            <person name="Bonnet C."/>
            <person name="Boukhgalter B."/>
            <person name="Bourzgui I."/>
            <person name="Brown A."/>
            <person name="Cahill P."/>
            <person name="Channer S."/>
            <person name="Cheshatsang Y."/>
            <person name="Chuda L."/>
            <person name="Citroen M."/>
            <person name="Collymore A."/>
            <person name="Cooke P."/>
            <person name="Costello M."/>
            <person name="D'Aco K."/>
            <person name="Daza R."/>
            <person name="De Haan G."/>
            <person name="DeGray S."/>
            <person name="DeMaso C."/>
            <person name="Dhargay N."/>
            <person name="Dooley K."/>
            <person name="Dooley E."/>
            <person name="Doricent M."/>
            <person name="Dorje P."/>
            <person name="Dorjee K."/>
            <person name="Dupes A."/>
            <person name="Elong R."/>
            <person name="Falk J."/>
            <person name="Farina A."/>
            <person name="Faro S."/>
            <person name="Ferguson D."/>
            <person name="Fisher S."/>
            <person name="Foley C.D."/>
            <person name="Franke A."/>
            <person name="Friedrich D."/>
            <person name="Gadbois L."/>
            <person name="Gearin G."/>
            <person name="Gearin C.R."/>
            <person name="Giannoukos G."/>
            <person name="Goode T."/>
            <person name="Graham J."/>
            <person name="Grandbois E."/>
            <person name="Grewal S."/>
            <person name="Gyaltsen K."/>
            <person name="Hafez N."/>
            <person name="Hagos B."/>
            <person name="Hall J."/>
            <person name="Henson C."/>
            <person name="Hollinger A."/>
            <person name="Honan T."/>
            <person name="Huard M.D."/>
            <person name="Hughes L."/>
            <person name="Hurhula B."/>
            <person name="Husby M.E."/>
            <person name="Kamat A."/>
            <person name="Kanga B."/>
            <person name="Kashin S."/>
            <person name="Khazanovich D."/>
            <person name="Kisner P."/>
            <person name="Lance K."/>
            <person name="Lara M."/>
            <person name="Lee W."/>
            <person name="Lennon N."/>
            <person name="Letendre F."/>
            <person name="LeVine R."/>
            <person name="Lipovsky A."/>
            <person name="Liu X."/>
            <person name="Liu J."/>
            <person name="Liu S."/>
            <person name="Lokyitsang T."/>
            <person name="Lokyitsang Y."/>
            <person name="Lubonja R."/>
            <person name="Lui A."/>
            <person name="MacDonald P."/>
            <person name="Magnisalis V."/>
            <person name="Maru K."/>
            <person name="Matthews C."/>
            <person name="McCusker W."/>
            <person name="McDonough S."/>
            <person name="Mehta T."/>
            <person name="Meldrim J."/>
            <person name="Meneus L."/>
            <person name="Mihai O."/>
            <person name="Mihalev A."/>
            <person name="Mihova T."/>
            <person name="Mittelman R."/>
            <person name="Mlenga V."/>
            <person name="Montmayeur A."/>
            <person name="Mulrain L."/>
            <person name="Navidi A."/>
            <person name="Naylor J."/>
            <person name="Negash T."/>
            <person name="Nguyen T."/>
            <person name="Nguyen N."/>
            <person name="Nicol R."/>
            <person name="Norbu C."/>
            <person name="Norbu N."/>
            <person name="Novod N."/>
            <person name="O'Neill B."/>
            <person name="Osman S."/>
            <person name="Markiewicz E."/>
            <person name="Oyono O.L."/>
            <person name="Patti C."/>
            <person name="Phunkhang P."/>
            <person name="Pierre F."/>
            <person name="Priest M."/>
            <person name="Raghuraman S."/>
            <person name="Rege F."/>
            <person name="Reyes R."/>
            <person name="Rise C."/>
            <person name="Rogov P."/>
            <person name="Ross K."/>
            <person name="Ryan E."/>
            <person name="Settipalli S."/>
            <person name="Shea T."/>
            <person name="Sherpa N."/>
            <person name="Shi L."/>
            <person name="Shih D."/>
            <person name="Sparrow T."/>
            <person name="Spaulding J."/>
            <person name="Stalker J."/>
            <person name="Stange-Thomann N."/>
            <person name="Stavropoulos S."/>
            <person name="Stone C."/>
            <person name="Strader C."/>
            <person name="Tesfaye S."/>
            <person name="Thomson T."/>
            <person name="Thoulutsang Y."/>
            <person name="Thoulutsang D."/>
            <person name="Topham K."/>
            <person name="Topping I."/>
            <person name="Tsamla T."/>
            <person name="Vassiliev H."/>
            <person name="Vo A."/>
            <person name="Wangchuk T."/>
            <person name="Wangdi T."/>
            <person name="Weiand M."/>
            <person name="Wilkinson J."/>
            <person name="Wilson A."/>
            <person name="Yadav S."/>
            <person name="Young G."/>
            <person name="Yu Q."/>
            <person name="Zembek L."/>
            <person name="Zhong D."/>
            <person name="Zimmer A."/>
            <person name="Zwirko Z."/>
            <person name="Jaffe D.B."/>
            <person name="Alvarez P."/>
            <person name="Brockman W."/>
            <person name="Butler J."/>
            <person name="Chin C."/>
            <person name="Gnerre S."/>
            <person name="Grabherr M."/>
            <person name="Kleber M."/>
            <person name="Mauceli E."/>
            <person name="MacCallum I."/>
        </authorList>
    </citation>
    <scope>NUCLEOTIDE SEQUENCE [LARGE SCALE GENOMIC DNA]</scope>
    <source>
        <strain evidence="3">Tucson 14030-0811.24</strain>
    </source>
</reference>